<keyword evidence="8" id="KW-1185">Reference proteome</keyword>
<proteinExistence type="predicted"/>
<keyword evidence="5" id="KW-0574">Periplasm</keyword>
<dbReference type="EMBL" id="CAMAPB010000070">
    <property type="protein sequence ID" value="CAH9065258.1"/>
    <property type="molecule type" value="Genomic_DNA"/>
</dbReference>
<dbReference type="InterPro" id="IPR014068">
    <property type="entry name" value="Azurin"/>
</dbReference>
<gene>
    <name evidence="7" type="ORF">PSEHALCIP103_03336</name>
</gene>
<dbReference type="Pfam" id="PF00127">
    <property type="entry name" value="Copper-bind"/>
    <property type="match status" value="1"/>
</dbReference>
<evidence type="ECO:0000313" key="7">
    <source>
        <dbReference type="EMBL" id="CAH9065258.1"/>
    </source>
</evidence>
<keyword evidence="4 5" id="KW-0186">Copper</keyword>
<evidence type="ECO:0000313" key="8">
    <source>
        <dbReference type="Proteomes" id="UP001152447"/>
    </source>
</evidence>
<dbReference type="NCBIfam" id="TIGR02695">
    <property type="entry name" value="azurin"/>
    <property type="match status" value="1"/>
</dbReference>
<dbReference type="Proteomes" id="UP001152447">
    <property type="component" value="Unassembled WGS sequence"/>
</dbReference>
<accession>A0A9W4VUX2</accession>
<evidence type="ECO:0000256" key="5">
    <source>
        <dbReference type="RuleBase" id="RU363017"/>
    </source>
</evidence>
<dbReference type="PROSITE" id="PS00196">
    <property type="entry name" value="COPPER_BLUE"/>
    <property type="match status" value="1"/>
</dbReference>
<dbReference type="Gene3D" id="2.60.40.420">
    <property type="entry name" value="Cupredoxins - blue copper proteins"/>
    <property type="match status" value="1"/>
</dbReference>
<sequence length="85" mass="9124">MGHNWVLSTEQNMQGIITDGNAAGLSNHYIKPNDSRVIGATDIIGGGKTTEVTFKTSGLTAGTDYTFFCSFPGHYAMMKGTFTLE</sequence>
<dbReference type="GO" id="GO:0042597">
    <property type="term" value="C:periplasmic space"/>
    <property type="evidence" value="ECO:0007669"/>
    <property type="project" value="UniProtKB-SubCell"/>
</dbReference>
<dbReference type="InterPro" id="IPR008972">
    <property type="entry name" value="Cupredoxin"/>
</dbReference>
<dbReference type="InterPro" id="IPR050845">
    <property type="entry name" value="Cu-binding_ET"/>
</dbReference>
<evidence type="ECO:0000256" key="2">
    <source>
        <dbReference type="ARBA" id="ARBA00022723"/>
    </source>
</evidence>
<dbReference type="GO" id="GO:0005507">
    <property type="term" value="F:copper ion binding"/>
    <property type="evidence" value="ECO:0007669"/>
    <property type="project" value="UniProtKB-UniRule"/>
</dbReference>
<dbReference type="AlphaFoldDB" id="A0A9W4VUX2"/>
<protein>
    <recommendedName>
        <fullName evidence="5">Azurin</fullName>
    </recommendedName>
</protein>
<comment type="caution">
    <text evidence="7">The sequence shown here is derived from an EMBL/GenBank/DDBJ whole genome shotgun (WGS) entry which is preliminary data.</text>
</comment>
<name>A0A9W4VUX2_PSEHA</name>
<dbReference type="PANTHER" id="PTHR38439">
    <property type="entry name" value="AURACYANIN-B"/>
    <property type="match status" value="1"/>
</dbReference>
<organism evidence="7 8">
    <name type="scientific">Pseudoalteromonas haloplanktis</name>
    <name type="common">Alteromonas haloplanktis</name>
    <dbReference type="NCBI Taxonomy" id="228"/>
    <lineage>
        <taxon>Bacteria</taxon>
        <taxon>Pseudomonadati</taxon>
        <taxon>Pseudomonadota</taxon>
        <taxon>Gammaproteobacteria</taxon>
        <taxon>Alteromonadales</taxon>
        <taxon>Pseudoalteromonadaceae</taxon>
        <taxon>Pseudoalteromonas</taxon>
    </lineage>
</organism>
<feature type="domain" description="Blue (type 1) copper" evidence="6">
    <location>
        <begin position="1"/>
        <end position="85"/>
    </location>
</feature>
<evidence type="ECO:0000256" key="4">
    <source>
        <dbReference type="ARBA" id="ARBA00023008"/>
    </source>
</evidence>
<comment type="subcellular location">
    <subcellularLocation>
        <location evidence="5">Periplasm</location>
    </subcellularLocation>
</comment>
<dbReference type="PANTHER" id="PTHR38439:SF2">
    <property type="entry name" value="OUTER MEMBRANE PROTEIN H.8"/>
    <property type="match status" value="1"/>
</dbReference>
<dbReference type="InterPro" id="IPR000923">
    <property type="entry name" value="BlueCu_1"/>
</dbReference>
<evidence type="ECO:0000256" key="1">
    <source>
        <dbReference type="ARBA" id="ARBA00022448"/>
    </source>
</evidence>
<keyword evidence="2 5" id="KW-0479">Metal-binding</keyword>
<dbReference type="InterPro" id="IPR028871">
    <property type="entry name" value="BlueCu_1_BS"/>
</dbReference>
<dbReference type="GO" id="GO:0009055">
    <property type="term" value="F:electron transfer activity"/>
    <property type="evidence" value="ECO:0007669"/>
    <property type="project" value="InterPro"/>
</dbReference>
<comment type="function">
    <text evidence="5">Transfers electrons from cytochrome c551 to cytochrome oxidase.</text>
</comment>
<evidence type="ECO:0000256" key="3">
    <source>
        <dbReference type="ARBA" id="ARBA00022982"/>
    </source>
</evidence>
<dbReference type="SUPFAM" id="SSF49503">
    <property type="entry name" value="Cupredoxins"/>
    <property type="match status" value="1"/>
</dbReference>
<reference evidence="7" key="1">
    <citation type="submission" date="2022-07" db="EMBL/GenBank/DDBJ databases">
        <authorList>
            <person name="Criscuolo A."/>
        </authorList>
    </citation>
    <scope>NUCLEOTIDE SEQUENCE</scope>
    <source>
        <strain evidence="7">CIP103197</strain>
    </source>
</reference>
<evidence type="ECO:0000259" key="6">
    <source>
        <dbReference type="Pfam" id="PF00127"/>
    </source>
</evidence>
<keyword evidence="3 5" id="KW-0249">Electron transport</keyword>
<keyword evidence="1 5" id="KW-0813">Transport</keyword>